<dbReference type="InterPro" id="IPR058649">
    <property type="entry name" value="CzcB_C"/>
</dbReference>
<gene>
    <name evidence="7" type="ORF">DQQ10_05825</name>
</gene>
<evidence type="ECO:0000259" key="5">
    <source>
        <dbReference type="Pfam" id="PF25954"/>
    </source>
</evidence>
<dbReference type="NCBIfam" id="TIGR01730">
    <property type="entry name" value="RND_mfp"/>
    <property type="match status" value="1"/>
</dbReference>
<feature type="domain" description="CzcB-like C-terminal circularly permuted SH3-like" evidence="6">
    <location>
        <begin position="349"/>
        <end position="405"/>
    </location>
</feature>
<dbReference type="AlphaFoldDB" id="A0A364Y5C8"/>
<dbReference type="Pfam" id="PF25954">
    <property type="entry name" value="Beta-barrel_RND_2"/>
    <property type="match status" value="1"/>
</dbReference>
<dbReference type="InterPro" id="IPR058790">
    <property type="entry name" value="BSH_CusB"/>
</dbReference>
<dbReference type="PANTHER" id="PTHR30097">
    <property type="entry name" value="CATION EFFLUX SYSTEM PROTEIN CUSB"/>
    <property type="match status" value="1"/>
</dbReference>
<feature type="domain" description="CusB-like barrel-sandwich hybrid" evidence="4">
    <location>
        <begin position="134"/>
        <end position="259"/>
    </location>
</feature>
<feature type="domain" description="CusB-like beta-barrel" evidence="5">
    <location>
        <begin position="263"/>
        <end position="339"/>
    </location>
</feature>
<dbReference type="Pfam" id="PF25919">
    <property type="entry name" value="BSH_CusB"/>
    <property type="match status" value="1"/>
</dbReference>
<name>A0A364Y5C8_9BACT</name>
<dbReference type="InterPro" id="IPR058792">
    <property type="entry name" value="Beta-barrel_RND_2"/>
</dbReference>
<evidence type="ECO:0000259" key="4">
    <source>
        <dbReference type="Pfam" id="PF25919"/>
    </source>
</evidence>
<dbReference type="Proteomes" id="UP000251889">
    <property type="component" value="Unassembled WGS sequence"/>
</dbReference>
<accession>A0A364Y5C8</accession>
<dbReference type="GO" id="GO:0060003">
    <property type="term" value="P:copper ion export"/>
    <property type="evidence" value="ECO:0007669"/>
    <property type="project" value="TreeGrafter"/>
</dbReference>
<dbReference type="InterPro" id="IPR006143">
    <property type="entry name" value="RND_pump_MFP"/>
</dbReference>
<evidence type="ECO:0000313" key="8">
    <source>
        <dbReference type="Proteomes" id="UP000251889"/>
    </source>
</evidence>
<evidence type="ECO:0000256" key="1">
    <source>
        <dbReference type="ARBA" id="ARBA00009477"/>
    </source>
</evidence>
<evidence type="ECO:0000259" key="6">
    <source>
        <dbReference type="Pfam" id="PF25975"/>
    </source>
</evidence>
<dbReference type="Pfam" id="PF25975">
    <property type="entry name" value="CzcB_C"/>
    <property type="match status" value="1"/>
</dbReference>
<organism evidence="7 8">
    <name type="scientific">Pseudochryseolinea flava</name>
    <dbReference type="NCBI Taxonomy" id="2059302"/>
    <lineage>
        <taxon>Bacteria</taxon>
        <taxon>Pseudomonadati</taxon>
        <taxon>Bacteroidota</taxon>
        <taxon>Cytophagia</taxon>
        <taxon>Cytophagales</taxon>
        <taxon>Fulvivirgaceae</taxon>
        <taxon>Pseudochryseolinea</taxon>
    </lineage>
</organism>
<keyword evidence="8" id="KW-1185">Reference proteome</keyword>
<dbReference type="InterPro" id="IPR051909">
    <property type="entry name" value="MFP_Cation_Efflux"/>
</dbReference>
<dbReference type="Pfam" id="PF19335">
    <property type="entry name" value="HMBD"/>
    <property type="match status" value="1"/>
</dbReference>
<comment type="caution">
    <text evidence="7">The sequence shown here is derived from an EMBL/GenBank/DDBJ whole genome shotgun (WGS) entry which is preliminary data.</text>
</comment>
<evidence type="ECO:0000259" key="3">
    <source>
        <dbReference type="Pfam" id="PF19335"/>
    </source>
</evidence>
<dbReference type="GO" id="GO:0046914">
    <property type="term" value="F:transition metal ion binding"/>
    <property type="evidence" value="ECO:0007669"/>
    <property type="project" value="TreeGrafter"/>
</dbReference>
<dbReference type="InterPro" id="IPR045800">
    <property type="entry name" value="HMBD"/>
</dbReference>
<dbReference type="RefSeq" id="WP_112745892.1">
    <property type="nucleotide sequence ID" value="NZ_QMFY01000002.1"/>
</dbReference>
<evidence type="ECO:0000256" key="2">
    <source>
        <dbReference type="ARBA" id="ARBA00022448"/>
    </source>
</evidence>
<reference evidence="7 8" key="1">
    <citation type="submission" date="2018-06" db="EMBL/GenBank/DDBJ databases">
        <title>Chryseolinea flavus sp. nov., a member of the phylum Bacteroidetes isolated from soil.</title>
        <authorList>
            <person name="Li Y."/>
            <person name="Wang J."/>
        </authorList>
    </citation>
    <scope>NUCLEOTIDE SEQUENCE [LARGE SCALE GENOMIC DNA]</scope>
    <source>
        <strain evidence="7 8">SDU1-6</strain>
    </source>
</reference>
<proteinExistence type="inferred from homology"/>
<dbReference type="GO" id="GO:0016020">
    <property type="term" value="C:membrane"/>
    <property type="evidence" value="ECO:0007669"/>
    <property type="project" value="InterPro"/>
</dbReference>
<sequence length="423" mass="46473">MTKNIYSNGYNATTTMKKTLSNLVILFAIAVALLGACTKSTQDDHEQHQNQSSEAQYTCPMHPNVIQGSPGKCPACGMDLVLKPSNTARSTSDLMLTDSQMKLANVTTQKVSLQSIGKTVVVNGRLVENEELTEVVSSRAAGRIEKLFVKETGRTIKKGEPLYELYSETLLTLQREYLLAKEQFDALGSTETRYKSFLEAAKRKLLLYGLTNAQVDELSKNKNAQNRITFRSPATGIVSEISISEGQYVSEGGPLIRIENTSTLWLEAELYPSEASLVKVGDQINVRISGFENQAVEATVSFLSPEFRNNTQIMSLRASIANTTLAFTPGMQAQVFFSHSTKKALSLPVDAVIRDGKGAHVYIQRGHNTFRPQMVKTGLEDFEKVEITEGLMEGDTVAVTGAYLLYSEIILKKGIDPMAGHSH</sequence>
<dbReference type="Gene3D" id="2.40.420.20">
    <property type="match status" value="1"/>
</dbReference>
<dbReference type="Gene3D" id="2.40.50.100">
    <property type="match status" value="1"/>
</dbReference>
<dbReference type="EMBL" id="QMFY01000002">
    <property type="protein sequence ID" value="RAW02069.1"/>
    <property type="molecule type" value="Genomic_DNA"/>
</dbReference>
<dbReference type="SUPFAM" id="SSF111369">
    <property type="entry name" value="HlyD-like secretion proteins"/>
    <property type="match status" value="1"/>
</dbReference>
<protein>
    <submittedName>
        <fullName evidence="7">Efflux RND transporter periplasmic adaptor subunit</fullName>
    </submittedName>
</protein>
<dbReference type="PANTHER" id="PTHR30097:SF15">
    <property type="entry name" value="CATION EFFLUX SYSTEM PROTEIN CUSB"/>
    <property type="match status" value="1"/>
</dbReference>
<dbReference type="OrthoDB" id="9806939at2"/>
<evidence type="ECO:0000313" key="7">
    <source>
        <dbReference type="EMBL" id="RAW02069.1"/>
    </source>
</evidence>
<dbReference type="Gene3D" id="2.40.30.170">
    <property type="match status" value="1"/>
</dbReference>
<dbReference type="GO" id="GO:0030288">
    <property type="term" value="C:outer membrane-bounded periplasmic space"/>
    <property type="evidence" value="ECO:0007669"/>
    <property type="project" value="TreeGrafter"/>
</dbReference>
<keyword evidence="2" id="KW-0813">Transport</keyword>
<feature type="domain" description="Heavy metal binding" evidence="3">
    <location>
        <begin position="57"/>
        <end position="81"/>
    </location>
</feature>
<dbReference type="GO" id="GO:0022857">
    <property type="term" value="F:transmembrane transporter activity"/>
    <property type="evidence" value="ECO:0007669"/>
    <property type="project" value="InterPro"/>
</dbReference>
<comment type="similarity">
    <text evidence="1">Belongs to the membrane fusion protein (MFP) (TC 8.A.1) family.</text>
</comment>
<dbReference type="GO" id="GO:0015679">
    <property type="term" value="P:plasma membrane copper ion transport"/>
    <property type="evidence" value="ECO:0007669"/>
    <property type="project" value="TreeGrafter"/>
</dbReference>